<sequence length="654" mass="73896">MLFRDNQQQPIATNIRIILMAGILVSCMLVATIGIITWYALQNVNHQVENLVNETATKSNLIYEMRIAARERNLHLAMSLLVDDPFLIDEEWMKFKEQGTLFLIAREKFKSQNPGKTESLLLQKQRELSKHAVKLQYELNDLRLSGNYIKAIEVLHEEISIQVKVFSVLDEILAIHEKNNKLIINKLFSSQEKTQKAIALLIISIFSIIYLTSTFLIKRLSIQAEEIKNEGIKYKALIEGSMDGILVLDKKSIIDCNNNALRLFGVDSLTELNRIGLDYFSQFSEEKSAIKSDGIFNAINHALVNNKKRYEWVFKKANNDTFPSDIELQGIELNENNYVQMIIRDITERERIKKALQDANENLENKVKERTDELTKTNQKMLGLAHSAGMSEVASGVLHNVGNVLNSVNVSSSIIKNRALNSRARNLNKVIDILHKNKGNIDDFLKNDEAGKLVIPFLEQLSEKITREQEDQIQEINSLTNNVDHIKNIISMQQSYAGNIGVIEKIKTGDIANDAIDINLSSINNSGINLSKYYDTDYEISIDKHKLIQILVNLISNAKHAVMNGGKSDKNIILGIKKHNNNIIFFVEDNGIGIDEKDIEHVFEFGFKKRVEGHGYGLHHSAISAKELGGTLTVDSDGMNKGATFTLTIPIEQK</sequence>
<dbReference type="EC" id="2.7.13.3" evidence="2"/>
<feature type="coiled-coil region" evidence="9">
    <location>
        <begin position="346"/>
        <end position="380"/>
    </location>
</feature>
<keyword evidence="10" id="KW-1133">Transmembrane helix</keyword>
<comment type="caution">
    <text evidence="12">The sequence shown here is derived from an EMBL/GenBank/DDBJ whole genome shotgun (WGS) entry which is preliminary data.</text>
</comment>
<dbReference type="PRINTS" id="PR00344">
    <property type="entry name" value="BCTRLSENSOR"/>
</dbReference>
<keyword evidence="10" id="KW-0812">Transmembrane</keyword>
<evidence type="ECO:0000256" key="2">
    <source>
        <dbReference type="ARBA" id="ARBA00012438"/>
    </source>
</evidence>
<dbReference type="InterPro" id="IPR000014">
    <property type="entry name" value="PAS"/>
</dbReference>
<dbReference type="NCBIfam" id="TIGR00229">
    <property type="entry name" value="sensory_box"/>
    <property type="match status" value="1"/>
</dbReference>
<dbReference type="PROSITE" id="PS50109">
    <property type="entry name" value="HIS_KIN"/>
    <property type="match status" value="1"/>
</dbReference>
<keyword evidence="6" id="KW-0418">Kinase</keyword>
<evidence type="ECO:0000256" key="9">
    <source>
        <dbReference type="SAM" id="Coils"/>
    </source>
</evidence>
<evidence type="ECO:0000313" key="13">
    <source>
        <dbReference type="Proteomes" id="UP000254266"/>
    </source>
</evidence>
<dbReference type="GO" id="GO:0004673">
    <property type="term" value="F:protein histidine kinase activity"/>
    <property type="evidence" value="ECO:0007669"/>
    <property type="project" value="UniProtKB-EC"/>
</dbReference>
<dbReference type="Gene3D" id="3.30.565.10">
    <property type="entry name" value="Histidine kinase-like ATPase, C-terminal domain"/>
    <property type="match status" value="1"/>
</dbReference>
<keyword evidence="4" id="KW-0808">Transferase</keyword>
<keyword evidence="10" id="KW-0472">Membrane</keyword>
<dbReference type="GO" id="GO:0000160">
    <property type="term" value="P:phosphorelay signal transduction system"/>
    <property type="evidence" value="ECO:0007669"/>
    <property type="project" value="UniProtKB-KW"/>
</dbReference>
<evidence type="ECO:0000256" key="8">
    <source>
        <dbReference type="ARBA" id="ARBA00023012"/>
    </source>
</evidence>
<evidence type="ECO:0000256" key="4">
    <source>
        <dbReference type="ARBA" id="ARBA00022679"/>
    </source>
</evidence>
<keyword evidence="5" id="KW-0547">Nucleotide-binding</keyword>
<keyword evidence="8" id="KW-0902">Two-component regulatory system</keyword>
<dbReference type="SUPFAM" id="SSF55874">
    <property type="entry name" value="ATPase domain of HSP90 chaperone/DNA topoisomerase II/histidine kinase"/>
    <property type="match status" value="1"/>
</dbReference>
<protein>
    <recommendedName>
        <fullName evidence="2">histidine kinase</fullName>
        <ecNumber evidence="2">2.7.13.3</ecNumber>
    </recommendedName>
</protein>
<keyword evidence="7" id="KW-0067">ATP-binding</keyword>
<dbReference type="AlphaFoldDB" id="A0A370DK55"/>
<comment type="catalytic activity">
    <reaction evidence="1">
        <text>ATP + protein L-histidine = ADP + protein N-phospho-L-histidine.</text>
        <dbReference type="EC" id="2.7.13.3"/>
    </reaction>
</comment>
<dbReference type="Pfam" id="PF02518">
    <property type="entry name" value="HATPase_c"/>
    <property type="match status" value="1"/>
</dbReference>
<gene>
    <name evidence="12" type="ORF">DIZ80_02165</name>
</gene>
<organism evidence="12 13">
    <name type="scientific">endosymbiont of Galathealinum brachiosum</name>
    <dbReference type="NCBI Taxonomy" id="2200906"/>
    <lineage>
        <taxon>Bacteria</taxon>
        <taxon>Pseudomonadati</taxon>
        <taxon>Pseudomonadota</taxon>
        <taxon>Gammaproteobacteria</taxon>
        <taxon>sulfur-oxidizing symbionts</taxon>
    </lineage>
</organism>
<evidence type="ECO:0000256" key="7">
    <source>
        <dbReference type="ARBA" id="ARBA00022840"/>
    </source>
</evidence>
<dbReference type="InterPro" id="IPR003594">
    <property type="entry name" value="HATPase_dom"/>
</dbReference>
<feature type="domain" description="Histidine kinase" evidence="11">
    <location>
        <begin position="543"/>
        <end position="653"/>
    </location>
</feature>
<dbReference type="InterPro" id="IPR004358">
    <property type="entry name" value="Sig_transdc_His_kin-like_C"/>
</dbReference>
<dbReference type="Gene3D" id="3.30.450.20">
    <property type="entry name" value="PAS domain"/>
    <property type="match status" value="1"/>
</dbReference>
<dbReference type="SMART" id="SM00387">
    <property type="entry name" value="HATPase_c"/>
    <property type="match status" value="1"/>
</dbReference>
<dbReference type="PROSITE" id="PS51257">
    <property type="entry name" value="PROKAR_LIPOPROTEIN"/>
    <property type="match status" value="1"/>
</dbReference>
<dbReference type="PANTHER" id="PTHR43065">
    <property type="entry name" value="SENSOR HISTIDINE KINASE"/>
    <property type="match status" value="1"/>
</dbReference>
<accession>A0A370DK55</accession>
<feature type="transmembrane region" description="Helical" evidence="10">
    <location>
        <begin position="197"/>
        <end position="217"/>
    </location>
</feature>
<keyword evidence="13" id="KW-1185">Reference proteome</keyword>
<evidence type="ECO:0000256" key="3">
    <source>
        <dbReference type="ARBA" id="ARBA00022553"/>
    </source>
</evidence>
<evidence type="ECO:0000256" key="10">
    <source>
        <dbReference type="SAM" id="Phobius"/>
    </source>
</evidence>
<dbReference type="InterPro" id="IPR036890">
    <property type="entry name" value="HATPase_C_sf"/>
</dbReference>
<dbReference type="Proteomes" id="UP000254266">
    <property type="component" value="Unassembled WGS sequence"/>
</dbReference>
<proteinExistence type="predicted"/>
<dbReference type="InterPro" id="IPR035965">
    <property type="entry name" value="PAS-like_dom_sf"/>
</dbReference>
<evidence type="ECO:0000313" key="12">
    <source>
        <dbReference type="EMBL" id="RDH85243.1"/>
    </source>
</evidence>
<keyword evidence="3" id="KW-0597">Phosphoprotein</keyword>
<evidence type="ECO:0000259" key="11">
    <source>
        <dbReference type="PROSITE" id="PS50109"/>
    </source>
</evidence>
<dbReference type="InterPro" id="IPR005467">
    <property type="entry name" value="His_kinase_dom"/>
</dbReference>
<dbReference type="Pfam" id="PF13426">
    <property type="entry name" value="PAS_9"/>
    <property type="match status" value="1"/>
</dbReference>
<feature type="transmembrane region" description="Helical" evidence="10">
    <location>
        <begin position="15"/>
        <end position="41"/>
    </location>
</feature>
<dbReference type="EMBL" id="QFXC01000004">
    <property type="protein sequence ID" value="RDH85243.1"/>
    <property type="molecule type" value="Genomic_DNA"/>
</dbReference>
<reference evidence="12 13" key="1">
    <citation type="journal article" date="2018" name="ISME J.">
        <title>Endosymbiont genomes yield clues of tubeworm success.</title>
        <authorList>
            <person name="Li Y."/>
            <person name="Liles M.R."/>
            <person name="Halanych K.M."/>
        </authorList>
    </citation>
    <scope>NUCLEOTIDE SEQUENCE [LARGE SCALE GENOMIC DNA]</scope>
    <source>
        <strain evidence="12">A1464</strain>
    </source>
</reference>
<dbReference type="SUPFAM" id="SSF55785">
    <property type="entry name" value="PYP-like sensor domain (PAS domain)"/>
    <property type="match status" value="1"/>
</dbReference>
<evidence type="ECO:0000256" key="6">
    <source>
        <dbReference type="ARBA" id="ARBA00022777"/>
    </source>
</evidence>
<evidence type="ECO:0000256" key="1">
    <source>
        <dbReference type="ARBA" id="ARBA00000085"/>
    </source>
</evidence>
<name>A0A370DK55_9GAMM</name>
<keyword evidence="9" id="KW-0175">Coiled coil</keyword>
<dbReference type="PANTHER" id="PTHR43065:SF10">
    <property type="entry name" value="PEROXIDE STRESS-ACTIVATED HISTIDINE KINASE MAK3"/>
    <property type="match status" value="1"/>
</dbReference>
<dbReference type="GO" id="GO:0005524">
    <property type="term" value="F:ATP binding"/>
    <property type="evidence" value="ECO:0007669"/>
    <property type="project" value="UniProtKB-KW"/>
</dbReference>
<evidence type="ECO:0000256" key="5">
    <source>
        <dbReference type="ARBA" id="ARBA00022741"/>
    </source>
</evidence>